<feature type="chain" id="PRO_5042126221" description="Mid2 domain-containing protein" evidence="3">
    <location>
        <begin position="23"/>
        <end position="319"/>
    </location>
</feature>
<organism evidence="4 5">
    <name type="scientific">Mycena citricolor</name>
    <dbReference type="NCBI Taxonomy" id="2018698"/>
    <lineage>
        <taxon>Eukaryota</taxon>
        <taxon>Fungi</taxon>
        <taxon>Dikarya</taxon>
        <taxon>Basidiomycota</taxon>
        <taxon>Agaricomycotina</taxon>
        <taxon>Agaricomycetes</taxon>
        <taxon>Agaricomycetidae</taxon>
        <taxon>Agaricales</taxon>
        <taxon>Marasmiineae</taxon>
        <taxon>Mycenaceae</taxon>
        <taxon>Mycena</taxon>
    </lineage>
</organism>
<dbReference type="AlphaFoldDB" id="A0AAD2HKK1"/>
<evidence type="ECO:0000313" key="4">
    <source>
        <dbReference type="EMBL" id="CAK5277656.1"/>
    </source>
</evidence>
<accession>A0AAD2HKK1</accession>
<feature type="compositionally biased region" description="Polar residues" evidence="1">
    <location>
        <begin position="292"/>
        <end position="302"/>
    </location>
</feature>
<feature type="signal peptide" evidence="3">
    <location>
        <begin position="1"/>
        <end position="22"/>
    </location>
</feature>
<dbReference type="Proteomes" id="UP001295794">
    <property type="component" value="Unassembled WGS sequence"/>
</dbReference>
<gene>
    <name evidence="4" type="ORF">MYCIT1_LOCUS26673</name>
</gene>
<sequence>MRRLGRDLVCVILLALRAAAQSSNVTTCISAYSWTVNAQHLTPCLVAAWLESVCLGPTEVDAIPANTHYIGPSTSTANLCLCSTVTYSLISACGACQNRTYTSWTNWTLNCATIQVGTFLEPVPSQVVVPAWAYLNVTRSNNTFDPAAAFVNATESETSSSLASTAQSSATSSSSSSSAFVTSFSPPSSTALPMVDTGKKTNAGAIAGGVVGGLAAVVFAGLGILYYLRRRANDGVDMDHDPASSFAGSIPHENVVTPFPYASLFSIDVLAGSLLTRRRQGSKEVRYPEPSILSTRQPSDDPSMTPAIEIVHRYREGDE</sequence>
<evidence type="ECO:0008006" key="6">
    <source>
        <dbReference type="Google" id="ProtNLM"/>
    </source>
</evidence>
<comment type="caution">
    <text evidence="4">The sequence shown here is derived from an EMBL/GenBank/DDBJ whole genome shotgun (WGS) entry which is preliminary data.</text>
</comment>
<keyword evidence="2" id="KW-0812">Transmembrane</keyword>
<feature type="transmembrane region" description="Helical" evidence="2">
    <location>
        <begin position="203"/>
        <end position="228"/>
    </location>
</feature>
<evidence type="ECO:0000313" key="5">
    <source>
        <dbReference type="Proteomes" id="UP001295794"/>
    </source>
</evidence>
<keyword evidence="3" id="KW-0732">Signal</keyword>
<keyword evidence="5" id="KW-1185">Reference proteome</keyword>
<reference evidence="4" key="1">
    <citation type="submission" date="2023-11" db="EMBL/GenBank/DDBJ databases">
        <authorList>
            <person name="De Vega J J."/>
            <person name="De Vega J J."/>
        </authorList>
    </citation>
    <scope>NUCLEOTIDE SEQUENCE</scope>
</reference>
<evidence type="ECO:0000256" key="3">
    <source>
        <dbReference type="SAM" id="SignalP"/>
    </source>
</evidence>
<proteinExistence type="predicted"/>
<dbReference type="EMBL" id="CAVNYO010000419">
    <property type="protein sequence ID" value="CAK5277656.1"/>
    <property type="molecule type" value="Genomic_DNA"/>
</dbReference>
<evidence type="ECO:0000256" key="2">
    <source>
        <dbReference type="SAM" id="Phobius"/>
    </source>
</evidence>
<keyword evidence="2" id="KW-1133">Transmembrane helix</keyword>
<evidence type="ECO:0000256" key="1">
    <source>
        <dbReference type="SAM" id="MobiDB-lite"/>
    </source>
</evidence>
<keyword evidence="2" id="KW-0472">Membrane</keyword>
<feature type="region of interest" description="Disordered" evidence="1">
    <location>
        <begin position="280"/>
        <end position="306"/>
    </location>
</feature>
<name>A0AAD2HKK1_9AGAR</name>
<protein>
    <recommendedName>
        <fullName evidence="6">Mid2 domain-containing protein</fullName>
    </recommendedName>
</protein>